<dbReference type="Gene3D" id="2.60.40.1120">
    <property type="entry name" value="Carboxypeptidase-like, regulatory domain"/>
    <property type="match status" value="1"/>
</dbReference>
<sequence>MKKGVLQFLFFFLGLTVMSLAQDRRIEGVVMDASGETLPGATVMIEGTTIGAVTSFDGSFLINAEETSENLIVRLIGYQTQTVAIGTRTVFEFVMKEDVEQLEEVVVTALGIEKDKKSLGYSVSEVKGDDLKGSDNNVLNNLNGKVAGVMVNSSSGAPGASSRITIRGNSSLTGNNQPLFIIDGVPVDNSYNSGNTASGGTDFGSPINDINPDDIESMTVLKGPNAAALYGSRAQNGAIVITTKSGKGSEGLGVSLSNTTTFQKPLILPNYQNEYGQGLNGQFSFVDGANGGTYDGVDESWGPKLDAGLMIPQFFSNGESVPWVSNPNNVEDFFETGHVSTTNLSIQNATDKSHVRFSMMYSDQKGMVPNTGLENYSASLNFGHKIHENLQFDSKVTYSRRSSDNLPAQGYGENNVMQQFVWFGRQVDTNMLKDYKKPDGTPYNWNYNYHDNPYWILHENTNSQLRDRINGYASLKWNITDYLNFKVKGGTDLYNENRLSKSAMYSINDPDGGFTESNYFVNETNFDFLFSFSKDFGTDWNVNANFGGNNMYRVYSNNSMTAFGLASPGVYTPANATGQVESTTYFEEQIINSLYGTASVGFRDFLFADISVRNDWSSTLPRANNSFLYPSINLSYVFSEHMDLPQWISSGKIRGGWAEVGNGASPYSTSNVYVSGLPYNGYPMFKYETTQANPDLKPETTQSWEVGLDMGFFNNRLGFEAAYYEKSTYDQIVPADVSAASGYRYSYINAGQIDNNGVELMVFATPIQTNDLTWDISFNFSKNKNEVVSLAEGVDSFVLGSYWGLTTEARPGEELGTFYGYGYQRDDHGNIMVDENGYAMKTDEKEKLGSINPDWRGGIRNSVSYKNFTLSALIDISVGGDIFSVTNMFGEYSGVLDVTAINREGGRITPGVAPDGSTNDKVVPTQDYYQSLYGIHEEYIYDATYIKLAELSIAYNIPSAFTNKYGIKGMSVAFVGNNLWMIHKNAPNIDPQAGFGTGLDGQGFEFGQLPSPRSFGFNIKMNF</sequence>
<name>A0A1S1YXK5_FLAPC</name>
<dbReference type="PROSITE" id="PS52016">
    <property type="entry name" value="TONB_DEPENDENT_REC_3"/>
    <property type="match status" value="1"/>
</dbReference>
<dbReference type="Pfam" id="PF13715">
    <property type="entry name" value="CarbopepD_reg_2"/>
    <property type="match status" value="1"/>
</dbReference>
<feature type="domain" description="TonB-dependent receptor plug" evidence="13">
    <location>
        <begin position="116"/>
        <end position="238"/>
    </location>
</feature>
<keyword evidence="2 10" id="KW-0813">Transport</keyword>
<organism evidence="14 15">
    <name type="scientific">Flammeovirga pacifica</name>
    <dbReference type="NCBI Taxonomy" id="915059"/>
    <lineage>
        <taxon>Bacteria</taxon>
        <taxon>Pseudomonadati</taxon>
        <taxon>Bacteroidota</taxon>
        <taxon>Cytophagia</taxon>
        <taxon>Cytophagales</taxon>
        <taxon>Flammeovirgaceae</taxon>
        <taxon>Flammeovirga</taxon>
    </lineage>
</organism>
<dbReference type="OrthoDB" id="9768177at2"/>
<keyword evidence="4 10" id="KW-0812">Transmembrane</keyword>
<evidence type="ECO:0000256" key="11">
    <source>
        <dbReference type="RuleBase" id="RU003357"/>
    </source>
</evidence>
<dbReference type="PANTHER" id="PTHR30069:SF29">
    <property type="entry name" value="HEMOGLOBIN AND HEMOGLOBIN-HAPTOGLOBIN-BINDING PROTEIN 1-RELATED"/>
    <property type="match status" value="1"/>
</dbReference>
<evidence type="ECO:0000313" key="15">
    <source>
        <dbReference type="Proteomes" id="UP000179797"/>
    </source>
</evidence>
<accession>A0A1S1YXK5</accession>
<evidence type="ECO:0000256" key="3">
    <source>
        <dbReference type="ARBA" id="ARBA00022452"/>
    </source>
</evidence>
<dbReference type="Pfam" id="PF07715">
    <property type="entry name" value="Plug"/>
    <property type="match status" value="1"/>
</dbReference>
<evidence type="ECO:0000259" key="12">
    <source>
        <dbReference type="Pfam" id="PF00593"/>
    </source>
</evidence>
<evidence type="ECO:0000256" key="9">
    <source>
        <dbReference type="ARBA" id="ARBA00023237"/>
    </source>
</evidence>
<keyword evidence="6 11" id="KW-0798">TonB box</keyword>
<keyword evidence="9 10" id="KW-0998">Cell outer membrane</keyword>
<comment type="caution">
    <text evidence="14">The sequence shown here is derived from an EMBL/GenBank/DDBJ whole genome shotgun (WGS) entry which is preliminary data.</text>
</comment>
<evidence type="ECO:0000259" key="13">
    <source>
        <dbReference type="Pfam" id="PF07715"/>
    </source>
</evidence>
<dbReference type="GO" id="GO:0015344">
    <property type="term" value="F:siderophore uptake transmembrane transporter activity"/>
    <property type="evidence" value="ECO:0007669"/>
    <property type="project" value="TreeGrafter"/>
</dbReference>
<dbReference type="InterPro" id="IPR012910">
    <property type="entry name" value="Plug_dom"/>
</dbReference>
<evidence type="ECO:0000256" key="10">
    <source>
        <dbReference type="PROSITE-ProRule" id="PRU01360"/>
    </source>
</evidence>
<keyword evidence="3 10" id="KW-1134">Transmembrane beta strand</keyword>
<dbReference type="SUPFAM" id="SSF49464">
    <property type="entry name" value="Carboxypeptidase regulatory domain-like"/>
    <property type="match status" value="1"/>
</dbReference>
<evidence type="ECO:0000256" key="5">
    <source>
        <dbReference type="ARBA" id="ARBA00022729"/>
    </source>
</evidence>
<dbReference type="Gene3D" id="2.170.130.10">
    <property type="entry name" value="TonB-dependent receptor, plug domain"/>
    <property type="match status" value="1"/>
</dbReference>
<dbReference type="InterPro" id="IPR008969">
    <property type="entry name" value="CarboxyPept-like_regulatory"/>
</dbReference>
<dbReference type="AlphaFoldDB" id="A0A1S1YXK5"/>
<evidence type="ECO:0000256" key="4">
    <source>
        <dbReference type="ARBA" id="ARBA00022692"/>
    </source>
</evidence>
<dbReference type="SUPFAM" id="SSF56935">
    <property type="entry name" value="Porins"/>
    <property type="match status" value="1"/>
</dbReference>
<proteinExistence type="inferred from homology"/>
<keyword evidence="8" id="KW-0675">Receptor</keyword>
<evidence type="ECO:0008006" key="16">
    <source>
        <dbReference type="Google" id="ProtNLM"/>
    </source>
</evidence>
<dbReference type="RefSeq" id="WP_044222368.1">
    <property type="nucleotide sequence ID" value="NZ_JRYR02000001.1"/>
</dbReference>
<keyword evidence="5" id="KW-0732">Signal</keyword>
<evidence type="ECO:0000256" key="2">
    <source>
        <dbReference type="ARBA" id="ARBA00022448"/>
    </source>
</evidence>
<dbReference type="GO" id="GO:0044718">
    <property type="term" value="P:siderophore transmembrane transport"/>
    <property type="evidence" value="ECO:0007669"/>
    <property type="project" value="TreeGrafter"/>
</dbReference>
<feature type="domain" description="TonB-dependent receptor-like beta-barrel" evidence="12">
    <location>
        <begin position="435"/>
        <end position="880"/>
    </location>
</feature>
<gene>
    <name evidence="14" type="ORF">NH26_04920</name>
</gene>
<dbReference type="InterPro" id="IPR039426">
    <property type="entry name" value="TonB-dep_rcpt-like"/>
</dbReference>
<protein>
    <recommendedName>
        <fullName evidence="16">SusC/RagA family TonB-linked outer membrane protein</fullName>
    </recommendedName>
</protein>
<evidence type="ECO:0000256" key="6">
    <source>
        <dbReference type="ARBA" id="ARBA00023077"/>
    </source>
</evidence>
<reference evidence="14 15" key="1">
    <citation type="journal article" date="2012" name="Int. J. Syst. Evol. Microbiol.">
        <title>Flammeovirga pacifica sp. nov., isolated from deep-sea sediment.</title>
        <authorList>
            <person name="Xu H."/>
            <person name="Fu Y."/>
            <person name="Yang N."/>
            <person name="Ding Z."/>
            <person name="Lai Q."/>
            <person name="Zeng R."/>
        </authorList>
    </citation>
    <scope>NUCLEOTIDE SEQUENCE [LARGE SCALE GENOMIC DNA]</scope>
    <source>
        <strain evidence="15">DSM 24597 / LMG 26175 / WPAGA1</strain>
    </source>
</reference>
<dbReference type="GO" id="GO:0009279">
    <property type="term" value="C:cell outer membrane"/>
    <property type="evidence" value="ECO:0007669"/>
    <property type="project" value="UniProtKB-SubCell"/>
</dbReference>
<keyword evidence="7 10" id="KW-0472">Membrane</keyword>
<evidence type="ECO:0000313" key="14">
    <source>
        <dbReference type="EMBL" id="OHX65739.1"/>
    </source>
</evidence>
<dbReference type="NCBIfam" id="TIGR04057">
    <property type="entry name" value="SusC_RagA_signa"/>
    <property type="match status" value="1"/>
</dbReference>
<dbReference type="InterPro" id="IPR023996">
    <property type="entry name" value="TonB-dep_OMP_SusC/RagA"/>
</dbReference>
<dbReference type="InterPro" id="IPR037066">
    <property type="entry name" value="Plug_dom_sf"/>
</dbReference>
<evidence type="ECO:0000256" key="1">
    <source>
        <dbReference type="ARBA" id="ARBA00004571"/>
    </source>
</evidence>
<dbReference type="NCBIfam" id="TIGR04056">
    <property type="entry name" value="OMP_RagA_SusC"/>
    <property type="match status" value="1"/>
</dbReference>
<dbReference type="Proteomes" id="UP000179797">
    <property type="component" value="Unassembled WGS sequence"/>
</dbReference>
<comment type="similarity">
    <text evidence="10 11">Belongs to the TonB-dependent receptor family.</text>
</comment>
<dbReference type="STRING" id="915059.NH26_04920"/>
<dbReference type="Pfam" id="PF00593">
    <property type="entry name" value="TonB_dep_Rec_b-barrel"/>
    <property type="match status" value="1"/>
</dbReference>
<dbReference type="InterPro" id="IPR023997">
    <property type="entry name" value="TonB-dep_OMP_SusC/RagA_CS"/>
</dbReference>
<comment type="subcellular location">
    <subcellularLocation>
        <location evidence="1 10">Cell outer membrane</location>
        <topology evidence="1 10">Multi-pass membrane protein</topology>
    </subcellularLocation>
</comment>
<evidence type="ECO:0000256" key="7">
    <source>
        <dbReference type="ARBA" id="ARBA00023136"/>
    </source>
</evidence>
<dbReference type="EMBL" id="JRYR02000001">
    <property type="protein sequence ID" value="OHX65739.1"/>
    <property type="molecule type" value="Genomic_DNA"/>
</dbReference>
<keyword evidence="15" id="KW-1185">Reference proteome</keyword>
<evidence type="ECO:0000256" key="8">
    <source>
        <dbReference type="ARBA" id="ARBA00023170"/>
    </source>
</evidence>
<dbReference type="InterPro" id="IPR000531">
    <property type="entry name" value="Beta-barrel_TonB"/>
</dbReference>
<dbReference type="Gene3D" id="2.40.170.20">
    <property type="entry name" value="TonB-dependent receptor, beta-barrel domain"/>
    <property type="match status" value="1"/>
</dbReference>
<dbReference type="InterPro" id="IPR036942">
    <property type="entry name" value="Beta-barrel_TonB_sf"/>
</dbReference>
<dbReference type="PANTHER" id="PTHR30069">
    <property type="entry name" value="TONB-DEPENDENT OUTER MEMBRANE RECEPTOR"/>
    <property type="match status" value="1"/>
</dbReference>